<name>K6GFL0_9BACT</name>
<dbReference type="InterPro" id="IPR008462">
    <property type="entry name" value="CsbD"/>
</dbReference>
<dbReference type="Proteomes" id="UP000006272">
    <property type="component" value="Unassembled WGS sequence"/>
</dbReference>
<protein>
    <recommendedName>
        <fullName evidence="2">CsbD-like domain-containing protein</fullName>
    </recommendedName>
</protein>
<feature type="domain" description="CsbD-like" evidence="2">
    <location>
        <begin position="7"/>
        <end position="54"/>
    </location>
</feature>
<dbReference type="AlphaFoldDB" id="K6GFL0"/>
<dbReference type="SUPFAM" id="SSF69047">
    <property type="entry name" value="Hypothetical protein YjbJ"/>
    <property type="match status" value="1"/>
</dbReference>
<dbReference type="Gene3D" id="1.10.1470.10">
    <property type="entry name" value="YjbJ"/>
    <property type="match status" value="1"/>
</dbReference>
<comment type="caution">
    <text evidence="3">The sequence shown here is derived from an EMBL/GenBank/DDBJ whole genome shotgun (WGS) entry which is preliminary data.</text>
</comment>
<dbReference type="InterPro" id="IPR036629">
    <property type="entry name" value="YjbJ_sf"/>
</dbReference>
<reference evidence="3 4" key="1">
    <citation type="submission" date="2012-07" db="EMBL/GenBank/DDBJ databases">
        <title>Draft genome sequence of Desulfovibrio magneticus str. Maddingley MBC34 obtained from a metagenomic sequence of a methanogenic enrichment isolated from coal-seam formation water in Victoria, Australia.</title>
        <authorList>
            <person name="Greenfield P."/>
            <person name="Hendry P."/>
            <person name="Li D."/>
            <person name="Rosewarne C.P."/>
            <person name="Tran-Dinh N."/>
            <person name="Elbourne L.D.H."/>
            <person name="Paulsen I.T."/>
            <person name="Midgley D.J."/>
        </authorList>
    </citation>
    <scope>NUCLEOTIDE SEQUENCE [LARGE SCALE GENOMIC DNA]</scope>
    <source>
        <strain evidence="4">Maddingley MBC34</strain>
    </source>
</reference>
<comment type="similarity">
    <text evidence="1">Belongs to the UPF0337 (CsbD) family.</text>
</comment>
<evidence type="ECO:0000313" key="3">
    <source>
        <dbReference type="EMBL" id="EKO39874.1"/>
    </source>
</evidence>
<proteinExistence type="inferred from homology"/>
<evidence type="ECO:0000313" key="4">
    <source>
        <dbReference type="Proteomes" id="UP000006272"/>
    </source>
</evidence>
<accession>K6GFL0</accession>
<sequence length="59" mass="6512">MKASTKDIAQGKMHQAKGKVKEVVGAALNNRDLEIEGQDESLNGKIQEKIGHVEKIIER</sequence>
<dbReference type="Pfam" id="PF05532">
    <property type="entry name" value="CsbD"/>
    <property type="match status" value="1"/>
</dbReference>
<organism evidence="3 4">
    <name type="scientific">Solidesulfovibrio magneticus str. Maddingley MBC34</name>
    <dbReference type="NCBI Taxonomy" id="1206767"/>
    <lineage>
        <taxon>Bacteria</taxon>
        <taxon>Pseudomonadati</taxon>
        <taxon>Thermodesulfobacteriota</taxon>
        <taxon>Desulfovibrionia</taxon>
        <taxon>Desulfovibrionales</taxon>
        <taxon>Desulfovibrionaceae</taxon>
        <taxon>Solidesulfovibrio</taxon>
    </lineage>
</organism>
<evidence type="ECO:0000256" key="1">
    <source>
        <dbReference type="ARBA" id="ARBA00009129"/>
    </source>
</evidence>
<dbReference type="PATRIC" id="fig|1206767.3.peg.1371"/>
<gene>
    <name evidence="3" type="ORF">B193_1406</name>
</gene>
<dbReference type="EMBL" id="ALAO01000109">
    <property type="protein sequence ID" value="EKO39874.1"/>
    <property type="molecule type" value="Genomic_DNA"/>
</dbReference>
<evidence type="ECO:0000259" key="2">
    <source>
        <dbReference type="Pfam" id="PF05532"/>
    </source>
</evidence>